<evidence type="ECO:0000313" key="2">
    <source>
        <dbReference type="EMBL" id="KAI7811802.1"/>
    </source>
</evidence>
<gene>
    <name evidence="2" type="ORF">IRJ41_018903</name>
</gene>
<evidence type="ECO:0000313" key="3">
    <source>
        <dbReference type="Proteomes" id="UP001059041"/>
    </source>
</evidence>
<comment type="caution">
    <text evidence="2">The sequence shown here is derived from an EMBL/GenBank/DDBJ whole genome shotgun (WGS) entry which is preliminary data.</text>
</comment>
<dbReference type="PANTHER" id="PTHR37162">
    <property type="entry name" value="HAT FAMILY DIMERISATION DOMAINCONTAINING PROTEIN-RELATED"/>
    <property type="match status" value="1"/>
</dbReference>
<accession>A0A9W7WZS9</accession>
<keyword evidence="3" id="KW-1185">Reference proteome</keyword>
<dbReference type="AlphaFoldDB" id="A0A9W7WZS9"/>
<dbReference type="Proteomes" id="UP001059041">
    <property type="component" value="Linkage Group LG3"/>
</dbReference>
<reference evidence="2" key="1">
    <citation type="submission" date="2021-02" db="EMBL/GenBank/DDBJ databases">
        <title>Comparative genomics reveals that relaxation of natural selection precedes convergent phenotypic evolution of cavefish.</title>
        <authorList>
            <person name="Peng Z."/>
        </authorList>
    </citation>
    <scope>NUCLEOTIDE SEQUENCE</scope>
    <source>
        <tissue evidence="2">Muscle</tissue>
    </source>
</reference>
<dbReference type="OrthoDB" id="10056585at2759"/>
<sequence length="809" mass="92251">MPGGCRFNELWLENEKYKLWLTRGPNPRVASCKVCRKDLKLFSMGEAALSSHVKGKKHQELMRRLQHSSPAFEDFFLQTSNASSSSVKGTSILESTSEVSTGFAPLTFPGSSYESTSYCIESFVNSNPALKAEICWAIKVASSHYSYKACENAGAIFQAMFPDSDIAKQFTCGEEKVAYLTVFGIAPYFSSLMKTSAKNESGYVLLFDECLNQEMEKCQLDVHLRFWNDNQVTSRYLTSFFTSHRTEESIYEKVEAVCCDIGFQNLIQLSTDGSDVNGKLLTMAQQNIEEQTGKKMLNVGSFGLHVLHNSFRAGCASANWELENALSSLSWLFEDVPARMEDYVLVTGSTSFPLDFCNDRWLENVEVVERALQIWPSLKMYISAAEEQTATEPSTQSFISAKMIVQDDLFPAKLNFFLTVAGEITPFFKLYQTDKPMLPFMSCDLTNMLRNLMEKFIKLSVMKNATTTLKLLEVDYADPVNHVDVAKLRVGFVTEQVLEENLKKNPDAERLRLEFKQNCKVFLLKMVSILLEKSLLKNLLGRSLSVLDPRGLLESKEQSVQKFKTVLRLLVEAGRIEEKCCDEVLREFARFYDRILMLTPDAFRNFDPESGRLDEFYHERLSYNAEFCHLWEVVKLVLIVSHGQALSVEREIQVNKEVMEENLQEHLLIARQVIRDHVRSVGGLLNVTYTEQLLLSASTAKHKYHTHLDEQRCLKQDEQKTLKRKGLIDEITEIQAQKKKMEEDIKVLLESADETAEKAESQGELGLISKSNGFRRAAKEMERSLETLEKQLTDKLNEMKDPPYKEEPV</sequence>
<protein>
    <submittedName>
        <fullName evidence="2">Uncharacterized protein</fullName>
    </submittedName>
</protein>
<name>A0A9W7WZS9_TRIRA</name>
<evidence type="ECO:0000256" key="1">
    <source>
        <dbReference type="SAM" id="MobiDB-lite"/>
    </source>
</evidence>
<dbReference type="PANTHER" id="PTHR37162:SF11">
    <property type="match status" value="1"/>
</dbReference>
<dbReference type="EMBL" id="JAFHDT010000003">
    <property type="protein sequence ID" value="KAI7811802.1"/>
    <property type="molecule type" value="Genomic_DNA"/>
</dbReference>
<proteinExistence type="predicted"/>
<feature type="region of interest" description="Disordered" evidence="1">
    <location>
        <begin position="779"/>
        <end position="809"/>
    </location>
</feature>
<organism evidence="2 3">
    <name type="scientific">Triplophysa rosa</name>
    <name type="common">Cave loach</name>
    <dbReference type="NCBI Taxonomy" id="992332"/>
    <lineage>
        <taxon>Eukaryota</taxon>
        <taxon>Metazoa</taxon>
        <taxon>Chordata</taxon>
        <taxon>Craniata</taxon>
        <taxon>Vertebrata</taxon>
        <taxon>Euteleostomi</taxon>
        <taxon>Actinopterygii</taxon>
        <taxon>Neopterygii</taxon>
        <taxon>Teleostei</taxon>
        <taxon>Ostariophysi</taxon>
        <taxon>Cypriniformes</taxon>
        <taxon>Nemacheilidae</taxon>
        <taxon>Triplophysa</taxon>
    </lineage>
</organism>